<sequence>MEFRKSVLAVFRFSLLVIGFSLVCLGAFYVSSSYACNCGSEMALSYALLPLGFVLLLVGIFWTTYHEANHKSFFHSVVRQFPRPRQVHIETVDRPDFYPPTYEESQDLESQHRRTGTDHVTLEDQTYNIPPPLYTESSLEVVQETDGRVELPPSYEASLQQQAGVSPASGTGCSGNRSDIAAISESR</sequence>
<keyword evidence="2" id="KW-0472">Membrane</keyword>
<gene>
    <name evidence="3" type="ORF">NDU88_002335</name>
</gene>
<organism evidence="3 4">
    <name type="scientific">Pleurodeles waltl</name>
    <name type="common">Iberian ribbed newt</name>
    <dbReference type="NCBI Taxonomy" id="8319"/>
    <lineage>
        <taxon>Eukaryota</taxon>
        <taxon>Metazoa</taxon>
        <taxon>Chordata</taxon>
        <taxon>Craniata</taxon>
        <taxon>Vertebrata</taxon>
        <taxon>Euteleostomi</taxon>
        <taxon>Amphibia</taxon>
        <taxon>Batrachia</taxon>
        <taxon>Caudata</taxon>
        <taxon>Salamandroidea</taxon>
        <taxon>Salamandridae</taxon>
        <taxon>Pleurodelinae</taxon>
        <taxon>Pleurodeles</taxon>
    </lineage>
</organism>
<dbReference type="AlphaFoldDB" id="A0AAV7W315"/>
<comment type="caution">
    <text evidence="3">The sequence shown here is derived from an EMBL/GenBank/DDBJ whole genome shotgun (WGS) entry which is preliminary data.</text>
</comment>
<reference evidence="3" key="1">
    <citation type="journal article" date="2022" name="bioRxiv">
        <title>Sequencing and chromosome-scale assembly of the giantPleurodeles waltlgenome.</title>
        <authorList>
            <person name="Brown T."/>
            <person name="Elewa A."/>
            <person name="Iarovenko S."/>
            <person name="Subramanian E."/>
            <person name="Araus A.J."/>
            <person name="Petzold A."/>
            <person name="Susuki M."/>
            <person name="Suzuki K.-i.T."/>
            <person name="Hayashi T."/>
            <person name="Toyoda A."/>
            <person name="Oliveira C."/>
            <person name="Osipova E."/>
            <person name="Leigh N.D."/>
            <person name="Simon A."/>
            <person name="Yun M.H."/>
        </authorList>
    </citation>
    <scope>NUCLEOTIDE SEQUENCE</scope>
    <source>
        <strain evidence="3">20211129_DDA</strain>
        <tissue evidence="3">Liver</tissue>
    </source>
</reference>
<evidence type="ECO:0000313" key="3">
    <source>
        <dbReference type="EMBL" id="KAJ1206942.1"/>
    </source>
</evidence>
<keyword evidence="2" id="KW-1133">Transmembrane helix</keyword>
<feature type="transmembrane region" description="Helical" evidence="2">
    <location>
        <begin position="7"/>
        <end position="31"/>
    </location>
</feature>
<dbReference type="PANTHER" id="PTHR35682">
    <property type="entry name" value="TRANSMEMBRANE PROTEIN 252"/>
    <property type="match status" value="1"/>
</dbReference>
<accession>A0AAV7W315</accession>
<proteinExistence type="predicted"/>
<evidence type="ECO:0000256" key="1">
    <source>
        <dbReference type="SAM" id="MobiDB-lite"/>
    </source>
</evidence>
<dbReference type="InterPro" id="IPR031363">
    <property type="entry name" value="TMEM252"/>
</dbReference>
<keyword evidence="4" id="KW-1185">Reference proteome</keyword>
<feature type="transmembrane region" description="Helical" evidence="2">
    <location>
        <begin position="43"/>
        <end position="65"/>
    </location>
</feature>
<dbReference type="EMBL" id="JANPWB010000002">
    <property type="protein sequence ID" value="KAJ1206942.1"/>
    <property type="molecule type" value="Genomic_DNA"/>
</dbReference>
<protein>
    <recommendedName>
        <fullName evidence="5">Transmembrane protein 252</fullName>
    </recommendedName>
</protein>
<evidence type="ECO:0008006" key="5">
    <source>
        <dbReference type="Google" id="ProtNLM"/>
    </source>
</evidence>
<feature type="compositionally biased region" description="Basic and acidic residues" evidence="1">
    <location>
        <begin position="109"/>
        <end position="122"/>
    </location>
</feature>
<feature type="region of interest" description="Disordered" evidence="1">
    <location>
        <begin position="145"/>
        <end position="187"/>
    </location>
</feature>
<dbReference type="Pfam" id="PF15664">
    <property type="entry name" value="TMEM252"/>
    <property type="match status" value="1"/>
</dbReference>
<evidence type="ECO:0000256" key="2">
    <source>
        <dbReference type="SAM" id="Phobius"/>
    </source>
</evidence>
<dbReference type="Proteomes" id="UP001066276">
    <property type="component" value="Chromosome 1_2"/>
</dbReference>
<keyword evidence="2" id="KW-0812">Transmembrane</keyword>
<feature type="compositionally biased region" description="Polar residues" evidence="1">
    <location>
        <begin position="157"/>
        <end position="177"/>
    </location>
</feature>
<dbReference type="PANTHER" id="PTHR35682:SF1">
    <property type="entry name" value="TRANSMEMBRANE PROTEIN 252"/>
    <property type="match status" value="1"/>
</dbReference>
<feature type="region of interest" description="Disordered" evidence="1">
    <location>
        <begin position="100"/>
        <end position="127"/>
    </location>
</feature>
<name>A0AAV7W315_PLEWA</name>
<evidence type="ECO:0000313" key="4">
    <source>
        <dbReference type="Proteomes" id="UP001066276"/>
    </source>
</evidence>